<keyword evidence="8" id="KW-0560">Oxidoreductase</keyword>
<proteinExistence type="inferred from homology"/>
<keyword evidence="1 5" id="KW-0349">Heme</keyword>
<dbReference type="InterPro" id="IPR012292">
    <property type="entry name" value="Globin/Proto"/>
</dbReference>
<gene>
    <name evidence="7" type="ORF">GCM10008024_32940</name>
    <name evidence="8" type="ORF">SAMN05444006_1176</name>
</gene>
<dbReference type="GO" id="GO:0071949">
    <property type="term" value="F:FAD binding"/>
    <property type="evidence" value="ECO:0007669"/>
    <property type="project" value="TreeGrafter"/>
</dbReference>
<evidence type="ECO:0000313" key="7">
    <source>
        <dbReference type="EMBL" id="GHE04729.1"/>
    </source>
</evidence>
<dbReference type="Pfam" id="PF00042">
    <property type="entry name" value="Globin"/>
    <property type="match status" value="1"/>
</dbReference>
<dbReference type="GO" id="GO:0008941">
    <property type="term" value="F:nitric oxide dioxygenase NAD(P)H activity"/>
    <property type="evidence" value="ECO:0007669"/>
    <property type="project" value="TreeGrafter"/>
</dbReference>
<feature type="domain" description="Globin" evidence="6">
    <location>
        <begin position="2"/>
        <end position="136"/>
    </location>
</feature>
<evidence type="ECO:0000259" key="6">
    <source>
        <dbReference type="PROSITE" id="PS01033"/>
    </source>
</evidence>
<evidence type="ECO:0000256" key="3">
    <source>
        <dbReference type="ARBA" id="ARBA00022723"/>
    </source>
</evidence>
<reference evidence="7" key="3">
    <citation type="submission" date="2023-06" db="EMBL/GenBank/DDBJ databases">
        <authorList>
            <person name="Sun Q."/>
            <person name="Zhou Y."/>
        </authorList>
    </citation>
    <scope>NUCLEOTIDE SEQUENCE</scope>
    <source>
        <strain evidence="7">CGMCC 1.10859</strain>
    </source>
</reference>
<dbReference type="GO" id="GO:0019825">
    <property type="term" value="F:oxygen binding"/>
    <property type="evidence" value="ECO:0007669"/>
    <property type="project" value="InterPro"/>
</dbReference>
<comment type="caution">
    <text evidence="7">The sequence shown here is derived from an EMBL/GenBank/DDBJ whole genome shotgun (WGS) entry which is preliminary data.</text>
</comment>
<dbReference type="PANTHER" id="PTHR43396:SF3">
    <property type="entry name" value="FLAVOHEMOPROTEIN"/>
    <property type="match status" value="1"/>
</dbReference>
<evidence type="ECO:0000313" key="8">
    <source>
        <dbReference type="EMBL" id="SDX46592.1"/>
    </source>
</evidence>
<reference evidence="7" key="1">
    <citation type="journal article" date="2014" name="Int. J. Syst. Evol. Microbiol.">
        <title>Complete genome sequence of Corynebacterium casei LMG S-19264T (=DSM 44701T), isolated from a smear-ripened cheese.</title>
        <authorList>
            <consortium name="US DOE Joint Genome Institute (JGI-PGF)"/>
            <person name="Walter F."/>
            <person name="Albersmeier A."/>
            <person name="Kalinowski J."/>
            <person name="Ruckert C."/>
        </authorList>
    </citation>
    <scope>NUCLEOTIDE SEQUENCE</scope>
    <source>
        <strain evidence="7">CGMCC 1.10859</strain>
    </source>
</reference>
<sequence length="138" mass="15472">MSLTAREAALVRASFRSVRDRVEPASRDFYAALFRRRPDLRGLFRGDLEGQGMKFMSTLQVVVDTLEAPEATAGRLHDLGRSHAALGVRPAHFEPMREALFEVLAGYLGGGWDAETRGAWHRAYDQMVERMIAARPAR</sequence>
<protein>
    <submittedName>
        <fullName evidence="8">Nitric oxide dioxygenase</fullName>
    </submittedName>
</protein>
<reference evidence="8 9" key="2">
    <citation type="submission" date="2016-10" db="EMBL/GenBank/DDBJ databases">
        <authorList>
            <person name="Varghese N."/>
            <person name="Submissions S."/>
        </authorList>
    </citation>
    <scope>NUCLEOTIDE SEQUENCE [LARGE SCALE GENOMIC DNA]</scope>
    <source>
        <strain evidence="8 9">DSM 24802</strain>
    </source>
</reference>
<dbReference type="RefSeq" id="WP_051645805.1">
    <property type="nucleotide sequence ID" value="NZ_BNAB01000018.1"/>
</dbReference>
<dbReference type="GO" id="GO:0005344">
    <property type="term" value="F:oxygen carrier activity"/>
    <property type="evidence" value="ECO:0007669"/>
    <property type="project" value="UniProtKB-KW"/>
</dbReference>
<keyword evidence="3" id="KW-0479">Metal-binding</keyword>
<comment type="similarity">
    <text evidence="5">Belongs to the globin family.</text>
</comment>
<keyword evidence="2 5" id="KW-0561">Oxygen transport</keyword>
<dbReference type="EMBL" id="BNAB01000018">
    <property type="protein sequence ID" value="GHE04729.1"/>
    <property type="molecule type" value="Genomic_DNA"/>
</dbReference>
<evidence type="ECO:0000256" key="5">
    <source>
        <dbReference type="RuleBase" id="RU000356"/>
    </source>
</evidence>
<dbReference type="InterPro" id="IPR000971">
    <property type="entry name" value="Globin"/>
</dbReference>
<keyword evidence="9" id="KW-1185">Reference proteome</keyword>
<dbReference type="PANTHER" id="PTHR43396">
    <property type="entry name" value="FLAVOHEMOPROTEIN"/>
    <property type="match status" value="1"/>
</dbReference>
<name>A0AAN4UTS4_9RHOB</name>
<evidence type="ECO:0000256" key="4">
    <source>
        <dbReference type="ARBA" id="ARBA00023004"/>
    </source>
</evidence>
<evidence type="ECO:0000256" key="2">
    <source>
        <dbReference type="ARBA" id="ARBA00022621"/>
    </source>
</evidence>
<dbReference type="Proteomes" id="UP000634647">
    <property type="component" value="Unassembled WGS sequence"/>
</dbReference>
<dbReference type="Proteomes" id="UP000199541">
    <property type="component" value="Unassembled WGS sequence"/>
</dbReference>
<keyword evidence="5" id="KW-0813">Transport</keyword>
<evidence type="ECO:0000313" key="10">
    <source>
        <dbReference type="Proteomes" id="UP000634647"/>
    </source>
</evidence>
<keyword evidence="8" id="KW-0223">Dioxygenase</keyword>
<keyword evidence="4" id="KW-0408">Iron</keyword>
<organism evidence="7 10">
    <name type="scientific">Allgaiera indica</name>
    <dbReference type="NCBI Taxonomy" id="765699"/>
    <lineage>
        <taxon>Bacteria</taxon>
        <taxon>Pseudomonadati</taxon>
        <taxon>Pseudomonadota</taxon>
        <taxon>Alphaproteobacteria</taxon>
        <taxon>Rhodobacterales</taxon>
        <taxon>Paracoccaceae</taxon>
        <taxon>Allgaiera</taxon>
    </lineage>
</organism>
<dbReference type="GO" id="GO:0020037">
    <property type="term" value="F:heme binding"/>
    <property type="evidence" value="ECO:0007669"/>
    <property type="project" value="InterPro"/>
</dbReference>
<dbReference type="Gene3D" id="1.10.490.10">
    <property type="entry name" value="Globins"/>
    <property type="match status" value="1"/>
</dbReference>
<dbReference type="AlphaFoldDB" id="A0AAN4UTS4"/>
<dbReference type="PROSITE" id="PS01033">
    <property type="entry name" value="GLOBIN"/>
    <property type="match status" value="1"/>
</dbReference>
<dbReference type="GO" id="GO:0046210">
    <property type="term" value="P:nitric oxide catabolic process"/>
    <property type="evidence" value="ECO:0007669"/>
    <property type="project" value="TreeGrafter"/>
</dbReference>
<evidence type="ECO:0000313" key="9">
    <source>
        <dbReference type="Proteomes" id="UP000199541"/>
    </source>
</evidence>
<dbReference type="GO" id="GO:0046872">
    <property type="term" value="F:metal ion binding"/>
    <property type="evidence" value="ECO:0007669"/>
    <property type="project" value="UniProtKB-KW"/>
</dbReference>
<dbReference type="GO" id="GO:0071500">
    <property type="term" value="P:cellular response to nitrosative stress"/>
    <property type="evidence" value="ECO:0007669"/>
    <property type="project" value="TreeGrafter"/>
</dbReference>
<dbReference type="EMBL" id="FNOB01000017">
    <property type="protein sequence ID" value="SDX46592.1"/>
    <property type="molecule type" value="Genomic_DNA"/>
</dbReference>
<dbReference type="SUPFAM" id="SSF46458">
    <property type="entry name" value="Globin-like"/>
    <property type="match status" value="1"/>
</dbReference>
<accession>A0AAN4UTS4</accession>
<evidence type="ECO:0000256" key="1">
    <source>
        <dbReference type="ARBA" id="ARBA00022617"/>
    </source>
</evidence>
<dbReference type="InterPro" id="IPR009050">
    <property type="entry name" value="Globin-like_sf"/>
</dbReference>